<feature type="compositionally biased region" description="Basic and acidic residues" evidence="1">
    <location>
        <begin position="49"/>
        <end position="63"/>
    </location>
</feature>
<comment type="caution">
    <text evidence="2">The sequence shown here is derived from an EMBL/GenBank/DDBJ whole genome shotgun (WGS) entry which is preliminary data.</text>
</comment>
<dbReference type="AlphaFoldDB" id="A0A427XTT9"/>
<organism evidence="2 3">
    <name type="scientific">Apiotrichum porosum</name>
    <dbReference type="NCBI Taxonomy" id="105984"/>
    <lineage>
        <taxon>Eukaryota</taxon>
        <taxon>Fungi</taxon>
        <taxon>Dikarya</taxon>
        <taxon>Basidiomycota</taxon>
        <taxon>Agaricomycotina</taxon>
        <taxon>Tremellomycetes</taxon>
        <taxon>Trichosporonales</taxon>
        <taxon>Trichosporonaceae</taxon>
        <taxon>Apiotrichum</taxon>
    </lineage>
</organism>
<dbReference type="RefSeq" id="XP_028476588.1">
    <property type="nucleotide sequence ID" value="XM_028622695.1"/>
</dbReference>
<dbReference type="EMBL" id="RSCE01000005">
    <property type="protein sequence ID" value="RSH82356.1"/>
    <property type="molecule type" value="Genomic_DNA"/>
</dbReference>
<proteinExistence type="predicted"/>
<accession>A0A427XTT9</accession>
<evidence type="ECO:0000313" key="2">
    <source>
        <dbReference type="EMBL" id="RSH82356.1"/>
    </source>
</evidence>
<feature type="region of interest" description="Disordered" evidence="1">
    <location>
        <begin position="1"/>
        <end position="123"/>
    </location>
</feature>
<feature type="region of interest" description="Disordered" evidence="1">
    <location>
        <begin position="161"/>
        <end position="184"/>
    </location>
</feature>
<gene>
    <name evidence="2" type="ORF">EHS24_007323</name>
</gene>
<dbReference type="Proteomes" id="UP000279236">
    <property type="component" value="Unassembled WGS sequence"/>
</dbReference>
<name>A0A427XTT9_9TREE</name>
<feature type="compositionally biased region" description="Low complexity" evidence="1">
    <location>
        <begin position="1"/>
        <end position="36"/>
    </location>
</feature>
<feature type="compositionally biased region" description="Basic and acidic residues" evidence="1">
    <location>
        <begin position="75"/>
        <end position="86"/>
    </location>
</feature>
<dbReference type="GeneID" id="39591866"/>
<keyword evidence="3" id="KW-1185">Reference proteome</keyword>
<protein>
    <submittedName>
        <fullName evidence="2">Uncharacterized protein</fullName>
    </submittedName>
</protein>
<evidence type="ECO:0000313" key="3">
    <source>
        <dbReference type="Proteomes" id="UP000279236"/>
    </source>
</evidence>
<reference evidence="2 3" key="1">
    <citation type="submission" date="2018-11" db="EMBL/GenBank/DDBJ databases">
        <title>Genome sequence of Apiotrichum porosum DSM 27194.</title>
        <authorList>
            <person name="Aliyu H."/>
            <person name="Gorte O."/>
            <person name="Ochsenreither K."/>
        </authorList>
    </citation>
    <scope>NUCLEOTIDE SEQUENCE [LARGE SCALE GENOMIC DNA]</scope>
    <source>
        <strain evidence="2 3">DSM 27194</strain>
    </source>
</reference>
<sequence>MSSSTASSSPGPTAASITTAGHTGTTTAADSDAYWDWSEDEDEDEAEQERERPEPACESHQGSDSHPATKSKCRAAKDIGNKDKAVKTRKTLTSHSTLPGGRACSKPKKKGGNRRASSAKVDTLIRPEWEAKWAKIAEEDAKAAADAAAAVEAERAALRKRILDSKRRTPSPGPQISSSDWQSKARNKPIYHDFGW</sequence>
<feature type="compositionally biased region" description="Acidic residues" evidence="1">
    <location>
        <begin position="37"/>
        <end position="48"/>
    </location>
</feature>
<evidence type="ECO:0000256" key="1">
    <source>
        <dbReference type="SAM" id="MobiDB-lite"/>
    </source>
</evidence>
<feature type="compositionally biased region" description="Polar residues" evidence="1">
    <location>
        <begin position="174"/>
        <end position="184"/>
    </location>
</feature>